<evidence type="ECO:0000256" key="6">
    <source>
        <dbReference type="ARBA" id="ARBA00022918"/>
    </source>
</evidence>
<dbReference type="InterPro" id="IPR012337">
    <property type="entry name" value="RNaseH-like_sf"/>
</dbReference>
<keyword evidence="4" id="KW-0255">Endonuclease</keyword>
<accession>A0A6J3RMR2</accession>
<dbReference type="GO" id="GO:0003964">
    <property type="term" value="F:RNA-directed DNA polymerase activity"/>
    <property type="evidence" value="ECO:0007669"/>
    <property type="project" value="UniProtKB-KW"/>
</dbReference>
<dbReference type="RefSeq" id="XP_033716086.1">
    <property type="nucleotide sequence ID" value="XM_033860195.1"/>
</dbReference>
<dbReference type="PANTHER" id="PTHR41694:SF5">
    <property type="entry name" value="RIBONUCLEASE H"/>
    <property type="match status" value="1"/>
</dbReference>
<dbReference type="PANTHER" id="PTHR41694">
    <property type="entry name" value="ENDOGENOUS RETROVIRUS GROUP K MEMBER POL PROTEIN"/>
    <property type="match status" value="1"/>
</dbReference>
<keyword evidence="1" id="KW-0808">Transferase</keyword>
<evidence type="ECO:0000256" key="2">
    <source>
        <dbReference type="ARBA" id="ARBA00022695"/>
    </source>
</evidence>
<evidence type="ECO:0000256" key="1">
    <source>
        <dbReference type="ARBA" id="ARBA00022679"/>
    </source>
</evidence>
<evidence type="ECO:0000256" key="5">
    <source>
        <dbReference type="ARBA" id="ARBA00022801"/>
    </source>
</evidence>
<keyword evidence="2" id="KW-0548">Nucleotidyltransferase</keyword>
<dbReference type="GO" id="GO:0004519">
    <property type="term" value="F:endonuclease activity"/>
    <property type="evidence" value="ECO:0007669"/>
    <property type="project" value="UniProtKB-KW"/>
</dbReference>
<keyword evidence="5" id="KW-0378">Hydrolase</keyword>
<dbReference type="Proteomes" id="UP000245320">
    <property type="component" value="Chromosome 7"/>
</dbReference>
<reference evidence="10" key="1">
    <citation type="submission" date="2025-08" db="UniProtKB">
        <authorList>
            <consortium name="RefSeq"/>
        </authorList>
    </citation>
    <scope>IDENTIFICATION</scope>
    <source>
        <tissue evidence="10">Spleen</tissue>
    </source>
</reference>
<dbReference type="GO" id="GO:0016787">
    <property type="term" value="F:hydrolase activity"/>
    <property type="evidence" value="ECO:0007669"/>
    <property type="project" value="UniProtKB-KW"/>
</dbReference>
<name>A0A6J3RMR2_TURTR</name>
<dbReference type="Gene3D" id="3.30.420.10">
    <property type="entry name" value="Ribonuclease H-like superfamily/Ribonuclease H"/>
    <property type="match status" value="1"/>
</dbReference>
<feature type="domain" description="Integrase catalytic" evidence="8">
    <location>
        <begin position="2"/>
        <end position="79"/>
    </location>
</feature>
<dbReference type="GO" id="GO:0003676">
    <property type="term" value="F:nucleic acid binding"/>
    <property type="evidence" value="ECO:0007669"/>
    <property type="project" value="InterPro"/>
</dbReference>
<evidence type="ECO:0000256" key="3">
    <source>
        <dbReference type="ARBA" id="ARBA00022722"/>
    </source>
</evidence>
<keyword evidence="9" id="KW-1185">Reference proteome</keyword>
<feature type="region of interest" description="Disordered" evidence="7">
    <location>
        <begin position="82"/>
        <end position="109"/>
    </location>
</feature>
<evidence type="ECO:0000313" key="9">
    <source>
        <dbReference type="Proteomes" id="UP000245320"/>
    </source>
</evidence>
<gene>
    <name evidence="10" type="primary">LOC117312978</name>
</gene>
<feature type="region of interest" description="Disordered" evidence="7">
    <location>
        <begin position="124"/>
        <end position="227"/>
    </location>
</feature>
<dbReference type="Pfam" id="PF00665">
    <property type="entry name" value="rve"/>
    <property type="match status" value="1"/>
</dbReference>
<proteinExistence type="predicted"/>
<protein>
    <submittedName>
        <fullName evidence="10">Uncharacterized protein LOC117312978 isoform X3</fullName>
    </submittedName>
</protein>
<dbReference type="InterPro" id="IPR036397">
    <property type="entry name" value="RNaseH_sf"/>
</dbReference>
<keyword evidence="3" id="KW-0540">Nuclease</keyword>
<organism evidence="9 10">
    <name type="scientific">Tursiops truncatus</name>
    <name type="common">Atlantic bottle-nosed dolphin</name>
    <name type="synonym">Delphinus truncatus</name>
    <dbReference type="NCBI Taxonomy" id="9739"/>
    <lineage>
        <taxon>Eukaryota</taxon>
        <taxon>Metazoa</taxon>
        <taxon>Chordata</taxon>
        <taxon>Craniata</taxon>
        <taxon>Vertebrata</taxon>
        <taxon>Euteleostomi</taxon>
        <taxon>Mammalia</taxon>
        <taxon>Eutheria</taxon>
        <taxon>Laurasiatheria</taxon>
        <taxon>Artiodactyla</taxon>
        <taxon>Whippomorpha</taxon>
        <taxon>Cetacea</taxon>
        <taxon>Odontoceti</taxon>
        <taxon>Delphinidae</taxon>
        <taxon>Tursiops</taxon>
    </lineage>
</organism>
<evidence type="ECO:0000256" key="7">
    <source>
        <dbReference type="SAM" id="MobiDB-lite"/>
    </source>
</evidence>
<dbReference type="SUPFAM" id="SSF53098">
    <property type="entry name" value="Ribonuclease H-like"/>
    <property type="match status" value="1"/>
</dbReference>
<evidence type="ECO:0000259" key="8">
    <source>
        <dbReference type="PROSITE" id="PS50994"/>
    </source>
</evidence>
<dbReference type="PROSITE" id="PS50994">
    <property type="entry name" value="INTEGRASE"/>
    <property type="match status" value="1"/>
</dbReference>
<dbReference type="GO" id="GO:0015074">
    <property type="term" value="P:DNA integration"/>
    <property type="evidence" value="ECO:0007669"/>
    <property type="project" value="InterPro"/>
</dbReference>
<evidence type="ECO:0000313" key="10">
    <source>
        <dbReference type="RefSeq" id="XP_033716086.1"/>
    </source>
</evidence>
<evidence type="ECO:0000256" key="4">
    <source>
        <dbReference type="ARBA" id="ARBA00022759"/>
    </source>
</evidence>
<dbReference type="AlphaFoldDB" id="A0A6J3RMR2"/>
<dbReference type="InterPro" id="IPR001584">
    <property type="entry name" value="Integrase_cat-core"/>
</dbReference>
<sequence length="324" mass="35580">MRGHQPGKDWQIDFTHMPCCKRFQYFTFSGWIEAFPTARETADTVATILLQHIVPQFGLPISIQSDNRPAFVSQVVQQVSPQSHTRSISGGGESDATPPIYLTTHRTPRCRPPLISGLLAARLPSSAPYSRKQPGNKRRPITPKKSGCKASRSGEGPREPDGTPTKVVDGADPQVASARDVPPAQETDPGLSTWPWLSRSPGGETNGSMAFPLPDFPLPEGRNQRNRHRHCHNTREITKKGAASHSKHLPCVHPYKFGSCLHPGATSLAPFSRTSEPRLGAFPNKACLSSPPFLGAVPYSFLMQEVETSIDKFSWDKQTTLFVI</sequence>
<keyword evidence="6" id="KW-0695">RNA-directed DNA polymerase</keyword>